<dbReference type="Gene3D" id="3.40.50.2000">
    <property type="entry name" value="Glycogen Phosphorylase B"/>
    <property type="match status" value="2"/>
</dbReference>
<dbReference type="RefSeq" id="WP_102279124.1">
    <property type="nucleotide sequence ID" value="NZ_JAJGZN020000005.1"/>
</dbReference>
<evidence type="ECO:0000259" key="1">
    <source>
        <dbReference type="Pfam" id="PF00534"/>
    </source>
</evidence>
<proteinExistence type="predicted"/>
<dbReference type="Pfam" id="PF00534">
    <property type="entry name" value="Glycos_transf_1"/>
    <property type="match status" value="1"/>
</dbReference>
<feature type="domain" description="Glycosyltransferase subfamily 4-like N-terminal" evidence="2">
    <location>
        <begin position="65"/>
        <end position="172"/>
    </location>
</feature>
<evidence type="ECO:0000259" key="2">
    <source>
        <dbReference type="Pfam" id="PF13439"/>
    </source>
</evidence>
<evidence type="ECO:0000313" key="3">
    <source>
        <dbReference type="EMBL" id="PMK46290.1"/>
    </source>
</evidence>
<reference key="1">
    <citation type="submission" date="2016-07" db="EMBL/GenBank/DDBJ databases">
        <title>Nontailed viruses are major unrecognized killers of bacteria in the ocean.</title>
        <authorList>
            <person name="Kauffman K."/>
            <person name="Hussain F."/>
            <person name="Yang J."/>
            <person name="Arevalo P."/>
            <person name="Brown J."/>
            <person name="Cutler M."/>
            <person name="Kelly L."/>
            <person name="Polz M.F."/>
        </authorList>
    </citation>
    <scope>NUCLEOTIDE SEQUENCE [LARGE SCALE GENOMIC DNA]</scope>
    <source>
        <strain>10N.261.52.F7</strain>
    </source>
</reference>
<name>A0AB36XKI7_9VIBR</name>
<dbReference type="GO" id="GO:0016757">
    <property type="term" value="F:glycosyltransferase activity"/>
    <property type="evidence" value="ECO:0007669"/>
    <property type="project" value="InterPro"/>
</dbReference>
<dbReference type="EMBL" id="MCXM01000016">
    <property type="protein sequence ID" value="PMK46290.1"/>
    <property type="molecule type" value="Genomic_DNA"/>
</dbReference>
<dbReference type="InterPro" id="IPR028098">
    <property type="entry name" value="Glyco_trans_4-like_N"/>
</dbReference>
<reference evidence="3" key="3">
    <citation type="journal article" date="2018" name="Nature">
        <title>A major lineage of non-tailed dsDNA viruses as unrecognized killers of marine bacteria.</title>
        <authorList>
            <person name="Kauffman K.M."/>
            <person name="Hussain F.A."/>
            <person name="Yang J."/>
            <person name="Arevalo P."/>
            <person name="Brown J.M."/>
            <person name="Chang W.K."/>
            <person name="VanInsberghe D."/>
            <person name="Elsherbini J."/>
            <person name="Sharma R.S."/>
            <person name="Cutler M.B."/>
            <person name="Kelly L."/>
            <person name="Polz M.F."/>
        </authorList>
    </citation>
    <scope>NUCLEOTIDE SEQUENCE</scope>
    <source>
        <strain evidence="3">10N.261.52.F7</strain>
    </source>
</reference>
<dbReference type="Pfam" id="PF13439">
    <property type="entry name" value="Glyco_transf_4"/>
    <property type="match status" value="1"/>
</dbReference>
<comment type="caution">
    <text evidence="3">The sequence shown here is derived from an EMBL/GenBank/DDBJ whole genome shotgun (WGS) entry which is preliminary data.</text>
</comment>
<sequence length="362" mass="41263">MLKVAHVFKSLNAGGVEKWLSDVAIKNNDEKLFELSFLLQSKEHGFFEDSIPSSSVSIYKKDMTTSRFSYYYDLYKKIKRESYDVVHSHVHHSSAIVLLIAFLAGTKIRVAHCHNDKREEYKKVSFSKKMYYFFCKILISLFANRRIAVSDNAKISLFPNSKAKILPCGLNLSVSETERDPHNATKTVIGHIGSFSRQKNHRFIIELAAYLNEEFPNQFEFNLVGGGESLEEIKELVKAKGLTSTVLFLGLRSDIKNLVLNKFSKVILPSFHEGLAMVALEAQYYGKPLILSSSLSSQHTFSSYIHYADISSVKEFCDKIVSSKLPTSLEVEKCRQYIDESPLTIRNNMYALNDYYTNPNKL</sequence>
<reference evidence="3" key="2">
    <citation type="submission" date="2016-07" db="EMBL/GenBank/DDBJ databases">
        <authorList>
            <person name="Kauffman K."/>
            <person name="Arevalo P."/>
            <person name="Polz M.F."/>
        </authorList>
    </citation>
    <scope>NUCLEOTIDE SEQUENCE</scope>
    <source>
        <strain evidence="3">10N.261.52.F7</strain>
    </source>
</reference>
<feature type="domain" description="Glycosyl transferase family 1" evidence="1">
    <location>
        <begin position="181"/>
        <end position="301"/>
    </location>
</feature>
<accession>A0AB36XKI7</accession>
<evidence type="ECO:0008006" key="4">
    <source>
        <dbReference type="Google" id="ProtNLM"/>
    </source>
</evidence>
<dbReference type="GO" id="GO:1901135">
    <property type="term" value="P:carbohydrate derivative metabolic process"/>
    <property type="evidence" value="ECO:0007669"/>
    <property type="project" value="UniProtKB-ARBA"/>
</dbReference>
<organism evidence="3">
    <name type="scientific">Vibrio lentus</name>
    <dbReference type="NCBI Taxonomy" id="136468"/>
    <lineage>
        <taxon>Bacteria</taxon>
        <taxon>Pseudomonadati</taxon>
        <taxon>Pseudomonadota</taxon>
        <taxon>Gammaproteobacteria</taxon>
        <taxon>Vibrionales</taxon>
        <taxon>Vibrionaceae</taxon>
        <taxon>Vibrio</taxon>
    </lineage>
</organism>
<gene>
    <name evidence="3" type="ORF">BCT99_20105</name>
</gene>
<protein>
    <recommendedName>
        <fullName evidence="4">Glycosyltransferase</fullName>
    </recommendedName>
</protein>
<dbReference type="PANTHER" id="PTHR12526">
    <property type="entry name" value="GLYCOSYLTRANSFERASE"/>
    <property type="match status" value="1"/>
</dbReference>
<dbReference type="AlphaFoldDB" id="A0AB36XKI7"/>
<dbReference type="InterPro" id="IPR001296">
    <property type="entry name" value="Glyco_trans_1"/>
</dbReference>
<dbReference type="SUPFAM" id="SSF53756">
    <property type="entry name" value="UDP-Glycosyltransferase/glycogen phosphorylase"/>
    <property type="match status" value="1"/>
</dbReference>